<evidence type="ECO:0000256" key="8">
    <source>
        <dbReference type="RuleBase" id="RU363104"/>
    </source>
</evidence>
<dbReference type="GO" id="GO:0004373">
    <property type="term" value="F:alpha-1,4-glucan glucosyltransferase (UDP-glucose donor) activity"/>
    <property type="evidence" value="ECO:0007669"/>
    <property type="project" value="UniProtKB-EC"/>
</dbReference>
<accession>A0A1X2HI28</accession>
<dbReference type="AlphaFoldDB" id="A0A1X2HI28"/>
<dbReference type="InParanoid" id="A0A1X2HI28"/>
<dbReference type="Gene3D" id="3.40.50.2000">
    <property type="entry name" value="Glycogen Phosphorylase B"/>
    <property type="match status" value="2"/>
</dbReference>
<dbReference type="SUPFAM" id="SSF53756">
    <property type="entry name" value="UDP-Glycosyltransferase/glycogen phosphorylase"/>
    <property type="match status" value="2"/>
</dbReference>
<dbReference type="FunFam" id="3.40.50.2000:FF:000045">
    <property type="entry name" value="Glycogen [starch] synthase"/>
    <property type="match status" value="1"/>
</dbReference>
<sequence>MSQRDVYNPLLFEVAWEVANKVGGIYTVIKTKVPVTVHEFGERYCLIGPLTHGSTMEVEAVKPPGGPIQEILDGMEAQGVRLLFGRWLVEGAPYVLLFDVNSVGKFADEWKGELWRTSGIPSPAHDHETNNAILFGYLVAWFLGELSSKLRGDEHAVSSAMAKKPAVIVHFHEWLAGVAIPLCKNRHLDVTTIFTTHATLLGRYLCAGSADFYNNLRNFNVDVEAGNRGIYHRYCIERAAAHCADVFTTVSHITAYESEHLLGRKPDGVLPNGLNVVKFSAMHEFQNKHALNKEKINDFVRGHFYGHYDFDLDNTVYFFTAGRYEYRNKGVDMLVESLGRLNERLKAARSNTTVVAFLVMPASTHSFNVEALKGQAVTKQLRETVNDVQDRIGRQIYERALRGEDLNPQDWLSEEDKVLLKRRVFALKRQTLPPIVTHNMVDDNTDPIIGHLRRLQLYNKPEDRVKIIFHPEFLNANNPLLGLDYEDFVRGCHLGVFPSYYEPWGYTPAECTVMGVPSVTTNLSGFGCFMDENIENCEDYGIYIVDRRLKSVEESIQQLGDFMFRFCQKTRRQRINQRNRTERLSDLLDWKRMGLEYMKARQLALRRIYPDSFMDDDEEEEDLMGPIQMKIPKPLSAPASPRFRHQMSNGYFGEEDDEEDDKPPIRFKEFPAMNRPRQASREEELLREGDIATLNKLTLEDKNKRQH</sequence>
<gene>
    <name evidence="10" type="ORF">BCR43DRAFT_487980</name>
</gene>
<name>A0A1X2HI28_SYNRA</name>
<keyword evidence="3 8" id="KW-0328">Glycosyltransferase</keyword>
<evidence type="ECO:0000256" key="5">
    <source>
        <dbReference type="ARBA" id="ARBA00023056"/>
    </source>
</evidence>
<dbReference type="EMBL" id="MCGN01000003">
    <property type="protein sequence ID" value="ORY98689.1"/>
    <property type="molecule type" value="Genomic_DNA"/>
</dbReference>
<dbReference type="Proteomes" id="UP000242180">
    <property type="component" value="Unassembled WGS sequence"/>
</dbReference>
<dbReference type="FunFam" id="3.40.50.2000:FF:000014">
    <property type="entry name" value="Glycogen [starch] synthase"/>
    <property type="match status" value="1"/>
</dbReference>
<comment type="similarity">
    <text evidence="2 8">Belongs to the glycosyltransferase 3 family.</text>
</comment>
<evidence type="ECO:0000313" key="10">
    <source>
        <dbReference type="EMBL" id="ORY98689.1"/>
    </source>
</evidence>
<evidence type="ECO:0000256" key="3">
    <source>
        <dbReference type="ARBA" id="ARBA00022676"/>
    </source>
</evidence>
<dbReference type="GO" id="GO:0005737">
    <property type="term" value="C:cytoplasm"/>
    <property type="evidence" value="ECO:0007669"/>
    <property type="project" value="TreeGrafter"/>
</dbReference>
<comment type="function">
    <text evidence="8">Transfers the glycosyl residue from UDP-Glc to the non-reducing end of alpha-1,4-glucan.</text>
</comment>
<comment type="function">
    <text evidence="6">Glycogen synthase participates in the glycogen biosynthetic process along with glycogenin and glycogen branching enzyme. Extends the primer composed of a few glucose units formed by glycogenin by adding new glucose units to it. In this context, glycogen synthase transfers the glycosyl residue from UDP-Glc to the non-reducing end of alpha-1,4-glucan.</text>
</comment>
<dbReference type="InterPro" id="IPR008631">
    <property type="entry name" value="Glycogen_synth"/>
</dbReference>
<protein>
    <recommendedName>
        <fullName evidence="8">Glycogen [starch] synthase</fullName>
        <ecNumber evidence="8">2.4.1.11</ecNumber>
    </recommendedName>
</protein>
<evidence type="ECO:0000256" key="2">
    <source>
        <dbReference type="ARBA" id="ARBA00010686"/>
    </source>
</evidence>
<evidence type="ECO:0000313" key="11">
    <source>
        <dbReference type="Proteomes" id="UP000242180"/>
    </source>
</evidence>
<reference evidence="10 11" key="1">
    <citation type="submission" date="2016-07" db="EMBL/GenBank/DDBJ databases">
        <title>Pervasive Adenine N6-methylation of Active Genes in Fungi.</title>
        <authorList>
            <consortium name="DOE Joint Genome Institute"/>
            <person name="Mondo S.J."/>
            <person name="Dannebaum R.O."/>
            <person name="Kuo R.C."/>
            <person name="Labutti K."/>
            <person name="Haridas S."/>
            <person name="Kuo A."/>
            <person name="Salamov A."/>
            <person name="Ahrendt S.R."/>
            <person name="Lipzen A."/>
            <person name="Sullivan W."/>
            <person name="Andreopoulos W.B."/>
            <person name="Clum A."/>
            <person name="Lindquist E."/>
            <person name="Daum C."/>
            <person name="Ramamoorthy G.K."/>
            <person name="Gryganskyi A."/>
            <person name="Culley D."/>
            <person name="Magnuson J.K."/>
            <person name="James T.Y."/>
            <person name="O'Malley M.A."/>
            <person name="Stajich J.E."/>
            <person name="Spatafora J.W."/>
            <person name="Visel A."/>
            <person name="Grigoriev I.V."/>
        </authorList>
    </citation>
    <scope>NUCLEOTIDE SEQUENCE [LARGE SCALE GENOMIC DNA]</scope>
    <source>
        <strain evidence="10 11">NRRL 2496</strain>
    </source>
</reference>
<dbReference type="OrthoDB" id="6335297at2759"/>
<keyword evidence="5 8" id="KW-0320">Glycogen biosynthesis</keyword>
<evidence type="ECO:0000256" key="9">
    <source>
        <dbReference type="SAM" id="MobiDB-lite"/>
    </source>
</evidence>
<keyword evidence="11" id="KW-1185">Reference proteome</keyword>
<proteinExistence type="inferred from homology"/>
<evidence type="ECO:0000256" key="1">
    <source>
        <dbReference type="ARBA" id="ARBA00004964"/>
    </source>
</evidence>
<dbReference type="Gene3D" id="6.10.260.10">
    <property type="match status" value="1"/>
</dbReference>
<evidence type="ECO:0000256" key="4">
    <source>
        <dbReference type="ARBA" id="ARBA00022679"/>
    </source>
</evidence>
<comment type="caution">
    <text evidence="10">The sequence shown here is derived from an EMBL/GenBank/DDBJ whole genome shotgun (WGS) entry which is preliminary data.</text>
</comment>
<dbReference type="STRING" id="13706.A0A1X2HI28"/>
<dbReference type="Pfam" id="PF05693">
    <property type="entry name" value="Glycogen_syn"/>
    <property type="match status" value="1"/>
</dbReference>
<organism evidence="10 11">
    <name type="scientific">Syncephalastrum racemosum</name>
    <name type="common">Filamentous fungus</name>
    <dbReference type="NCBI Taxonomy" id="13706"/>
    <lineage>
        <taxon>Eukaryota</taxon>
        <taxon>Fungi</taxon>
        <taxon>Fungi incertae sedis</taxon>
        <taxon>Mucoromycota</taxon>
        <taxon>Mucoromycotina</taxon>
        <taxon>Mucoromycetes</taxon>
        <taxon>Mucorales</taxon>
        <taxon>Syncephalastraceae</taxon>
        <taxon>Syncephalastrum</taxon>
    </lineage>
</organism>
<dbReference type="OMA" id="CQXVTDH"/>
<dbReference type="PANTHER" id="PTHR10176">
    <property type="entry name" value="GLYCOGEN SYNTHASE"/>
    <property type="match status" value="1"/>
</dbReference>
<evidence type="ECO:0000256" key="7">
    <source>
        <dbReference type="ARBA" id="ARBA00047345"/>
    </source>
</evidence>
<feature type="region of interest" description="Disordered" evidence="9">
    <location>
        <begin position="633"/>
        <end position="687"/>
    </location>
</feature>
<keyword evidence="4 8" id="KW-0808">Transferase</keyword>
<comment type="pathway">
    <text evidence="1 8">Glycan biosynthesis; glycogen biosynthesis.</text>
</comment>
<dbReference type="UniPathway" id="UPA00164"/>
<dbReference type="GO" id="GO:0005978">
    <property type="term" value="P:glycogen biosynthetic process"/>
    <property type="evidence" value="ECO:0007669"/>
    <property type="project" value="UniProtKB-UniPathway"/>
</dbReference>
<dbReference type="EC" id="2.4.1.11" evidence="8"/>
<dbReference type="PANTHER" id="PTHR10176:SF3">
    <property type="entry name" value="GLYCOGEN [STARCH] SYNTHASE"/>
    <property type="match status" value="1"/>
</dbReference>
<evidence type="ECO:0000256" key="6">
    <source>
        <dbReference type="ARBA" id="ARBA00043883"/>
    </source>
</evidence>
<comment type="catalytic activity">
    <reaction evidence="7">
        <text>[(1-&gt;4)-alpha-D-glucosyl](n) + UDP-alpha-D-glucose = [(1-&gt;4)-alpha-D-glucosyl](n+1) + UDP + H(+)</text>
        <dbReference type="Rhea" id="RHEA:18549"/>
        <dbReference type="Rhea" id="RHEA-COMP:9584"/>
        <dbReference type="Rhea" id="RHEA-COMP:9587"/>
        <dbReference type="ChEBI" id="CHEBI:15378"/>
        <dbReference type="ChEBI" id="CHEBI:15444"/>
        <dbReference type="ChEBI" id="CHEBI:58223"/>
        <dbReference type="ChEBI" id="CHEBI:58885"/>
        <dbReference type="EC" id="2.4.1.11"/>
    </reaction>
    <physiologicalReaction direction="left-to-right" evidence="7">
        <dbReference type="Rhea" id="RHEA:18550"/>
    </physiologicalReaction>
</comment>